<gene>
    <name evidence="1" type="ORF">PCOR1329_LOCUS65752</name>
</gene>
<dbReference type="Proteomes" id="UP001189429">
    <property type="component" value="Unassembled WGS sequence"/>
</dbReference>
<evidence type="ECO:0000313" key="1">
    <source>
        <dbReference type="EMBL" id="CAK0883563.1"/>
    </source>
</evidence>
<feature type="non-terminal residue" evidence="1">
    <location>
        <position position="1"/>
    </location>
</feature>
<proteinExistence type="predicted"/>
<dbReference type="EMBL" id="CAUYUJ010018428">
    <property type="protein sequence ID" value="CAK0883563.1"/>
    <property type="molecule type" value="Genomic_DNA"/>
</dbReference>
<sequence>EALSFVVTSARSELKYVGSHVTKWFDLASDCDSSMSHDEQIEPFLKPCDMEFEDSDKEKIEPSPTAAQFVIGGEYLEKFEPSLKPAGLEYKNRDKVKQIEPSPSHAQLGDSELYLEKLQKVKQLNLDALYKVAAAREPRVAAWRLREDVVMRVLHANPSEAGGVDKLEDIPPFPKLEALPGAMVEEGVAEAKCVKGPCEMLVESLSKEEFEELCPQEGITLEDFIRWTRKFERSQSSVDKLVK</sequence>
<accession>A0ABN9WFB0</accession>
<comment type="caution">
    <text evidence="1">The sequence shown here is derived from an EMBL/GenBank/DDBJ whole genome shotgun (WGS) entry which is preliminary data.</text>
</comment>
<evidence type="ECO:0000313" key="2">
    <source>
        <dbReference type="Proteomes" id="UP001189429"/>
    </source>
</evidence>
<name>A0ABN9WFB0_9DINO</name>
<keyword evidence="2" id="KW-1185">Reference proteome</keyword>
<organism evidence="1 2">
    <name type="scientific">Prorocentrum cordatum</name>
    <dbReference type="NCBI Taxonomy" id="2364126"/>
    <lineage>
        <taxon>Eukaryota</taxon>
        <taxon>Sar</taxon>
        <taxon>Alveolata</taxon>
        <taxon>Dinophyceae</taxon>
        <taxon>Prorocentrales</taxon>
        <taxon>Prorocentraceae</taxon>
        <taxon>Prorocentrum</taxon>
    </lineage>
</organism>
<reference evidence="1" key="1">
    <citation type="submission" date="2023-10" db="EMBL/GenBank/DDBJ databases">
        <authorList>
            <person name="Chen Y."/>
            <person name="Shah S."/>
            <person name="Dougan E. K."/>
            <person name="Thang M."/>
            <person name="Chan C."/>
        </authorList>
    </citation>
    <scope>NUCLEOTIDE SEQUENCE [LARGE SCALE GENOMIC DNA]</scope>
</reference>
<protein>
    <submittedName>
        <fullName evidence="1">Uncharacterized protein</fullName>
    </submittedName>
</protein>